<evidence type="ECO:0000313" key="3">
    <source>
        <dbReference type="Proteomes" id="UP000009011"/>
    </source>
</evidence>
<name>I6ZUD3_MELRP</name>
<dbReference type="KEGG" id="mro:MROS_2389"/>
<dbReference type="EMBL" id="CP003557">
    <property type="protein sequence ID" value="AFN75619.1"/>
    <property type="molecule type" value="Genomic_DNA"/>
</dbReference>
<dbReference type="PANTHER" id="PTHR14969:SF13">
    <property type="entry name" value="AT30094P"/>
    <property type="match status" value="1"/>
</dbReference>
<organism evidence="2 3">
    <name type="scientific">Melioribacter roseus (strain DSM 23840 / JCM 17771 / VKM B-2668 / P3M-2)</name>
    <dbReference type="NCBI Taxonomy" id="1191523"/>
    <lineage>
        <taxon>Bacteria</taxon>
        <taxon>Pseudomonadati</taxon>
        <taxon>Ignavibacteriota</taxon>
        <taxon>Ignavibacteria</taxon>
        <taxon>Ignavibacteriales</taxon>
        <taxon>Melioribacteraceae</taxon>
        <taxon>Melioribacter</taxon>
    </lineage>
</organism>
<gene>
    <name evidence="2" type="ordered locus">MROS_2389</name>
</gene>
<keyword evidence="3" id="KW-1185">Reference proteome</keyword>
<dbReference type="STRING" id="1191523.MROS_2389"/>
<dbReference type="Proteomes" id="UP000009011">
    <property type="component" value="Chromosome"/>
</dbReference>
<reference evidence="2 3" key="1">
    <citation type="journal article" date="2013" name="PLoS ONE">
        <title>Genomic analysis of Melioribacter roseus, facultatively anaerobic organotrophic bacterium representing a novel deep lineage within Bacteriodetes/Chlorobi group.</title>
        <authorList>
            <person name="Kadnikov V.V."/>
            <person name="Mardanov A.V."/>
            <person name="Podosokorskaya O.A."/>
            <person name="Gavrilov S.N."/>
            <person name="Kublanov I.V."/>
            <person name="Beletsky A.V."/>
            <person name="Bonch-Osmolovskaya E.A."/>
            <person name="Ravin N.V."/>
        </authorList>
    </citation>
    <scope>NUCLEOTIDE SEQUENCE [LARGE SCALE GENOMIC DNA]</scope>
    <source>
        <strain evidence="3">JCM 17771 / P3M-2</strain>
    </source>
</reference>
<dbReference type="RefSeq" id="WP_014857049.1">
    <property type="nucleotide sequence ID" value="NC_018178.1"/>
</dbReference>
<evidence type="ECO:0000259" key="1">
    <source>
        <dbReference type="SMART" id="SM00014"/>
    </source>
</evidence>
<dbReference type="PANTHER" id="PTHR14969">
    <property type="entry name" value="SPHINGOSINE-1-PHOSPHATE PHOSPHOHYDROLASE"/>
    <property type="match status" value="1"/>
</dbReference>
<feature type="domain" description="Phosphatidic acid phosphatase type 2/haloperoxidase" evidence="1">
    <location>
        <begin position="56"/>
        <end position="171"/>
    </location>
</feature>
<dbReference type="Gene3D" id="1.20.144.10">
    <property type="entry name" value="Phosphatidic acid phosphatase type 2/haloperoxidase"/>
    <property type="match status" value="1"/>
</dbReference>
<evidence type="ECO:0000313" key="2">
    <source>
        <dbReference type="EMBL" id="AFN75619.1"/>
    </source>
</evidence>
<dbReference type="OrthoDB" id="9773582at2"/>
<dbReference type="Pfam" id="PF01569">
    <property type="entry name" value="PAP2"/>
    <property type="match status" value="1"/>
</dbReference>
<dbReference type="SMART" id="SM00014">
    <property type="entry name" value="acidPPc"/>
    <property type="match status" value="1"/>
</dbReference>
<proteinExistence type="predicted"/>
<accession>I6ZUD3</accession>
<dbReference type="InterPro" id="IPR000326">
    <property type="entry name" value="PAP2/HPO"/>
</dbReference>
<protein>
    <submittedName>
        <fullName evidence="2">Phosphoesterase PA-phosphatase-like protein</fullName>
    </submittedName>
</protein>
<dbReference type="HOGENOM" id="CLU_1198584_0_0_10"/>
<dbReference type="InterPro" id="IPR036938">
    <property type="entry name" value="PAP2/HPO_sf"/>
</dbReference>
<dbReference type="AlphaFoldDB" id="I6ZUD3"/>
<sequence length="200" mass="22500">MQADQPVRDAVMKDRRRYSSFPMKFGKAWGDLYTAPAIALLTGLYGNLSGNKTYSKIGFEIMQTMLYSGMVTGFIKAAAGRARPFTDKGSSFYKPFTFFDDDYHSLPSGHATLAFGLSTVLANNTDSDYLKALFYLPAVLTAVSRVYHDNHWTSDVLLGAAIGYLTARWVYGKHARNDSSEQIGFMQDKEFNWIYVKINF</sequence>
<dbReference type="SUPFAM" id="SSF48317">
    <property type="entry name" value="Acid phosphatase/Vanadium-dependent haloperoxidase"/>
    <property type="match status" value="1"/>
</dbReference>
<dbReference type="eggNOG" id="COG0671">
    <property type="taxonomic scope" value="Bacteria"/>
</dbReference>